<evidence type="ECO:0000256" key="1">
    <source>
        <dbReference type="SAM" id="MobiDB-lite"/>
    </source>
</evidence>
<feature type="domain" description="Nbr1 FW" evidence="2">
    <location>
        <begin position="71"/>
        <end position="184"/>
    </location>
</feature>
<dbReference type="CDD" id="cd14947">
    <property type="entry name" value="NBR1_like"/>
    <property type="match status" value="1"/>
</dbReference>
<dbReference type="InterPro" id="IPR032350">
    <property type="entry name" value="Nbr1_FW"/>
</dbReference>
<feature type="compositionally biased region" description="Basic and acidic residues" evidence="1">
    <location>
        <begin position="42"/>
        <end position="54"/>
    </location>
</feature>
<sequence>ETSVKSEETSTKRASPSYTPFNLQPPCVPEVLKELLEPVKPKQTKVEKISKAEAPKPSATPSLDAHFIRDTIPDGAKLQPEERFTQVWTLRNPGPHDWPAGCSVRYVGGDNMLNVNHIHPSSVTDIADATESNVVGRPVAEGEEIAFRVLMKAPKREGKAISYWRLKTADGIPFGHRLWCDIDVAAAQVDAPATVSTPAIEPKRTALPTVEHIEFFRPAPS</sequence>
<feature type="region of interest" description="Disordered" evidence="1">
    <location>
        <begin position="1"/>
        <end position="23"/>
    </location>
</feature>
<feature type="non-terminal residue" evidence="3">
    <location>
        <position position="221"/>
    </location>
</feature>
<feature type="compositionally biased region" description="Polar residues" evidence="1">
    <location>
        <begin position="12"/>
        <end position="22"/>
    </location>
</feature>
<comment type="caution">
    <text evidence="3">The sequence shown here is derived from an EMBL/GenBank/DDBJ whole genome shotgun (WGS) entry which is preliminary data.</text>
</comment>
<dbReference type="EMBL" id="JAVRRA010027225">
    <property type="protein sequence ID" value="KAK5069027.1"/>
    <property type="molecule type" value="Genomic_DNA"/>
</dbReference>
<evidence type="ECO:0000259" key="2">
    <source>
        <dbReference type="Pfam" id="PF16158"/>
    </source>
</evidence>
<name>A0ABR0JSZ3_9PEZI</name>
<accession>A0ABR0JSZ3</accession>
<reference evidence="3 4" key="1">
    <citation type="submission" date="2023-08" db="EMBL/GenBank/DDBJ databases">
        <title>Black Yeasts Isolated from many extreme environments.</title>
        <authorList>
            <person name="Coleine C."/>
            <person name="Stajich J.E."/>
            <person name="Selbmann L."/>
        </authorList>
    </citation>
    <scope>NUCLEOTIDE SEQUENCE [LARGE SCALE GENOMIC DNA]</scope>
    <source>
        <strain evidence="3 4">CCFEE 536</strain>
    </source>
</reference>
<organism evidence="3 4">
    <name type="scientific">Cryomyces antarcticus</name>
    <dbReference type="NCBI Taxonomy" id="329879"/>
    <lineage>
        <taxon>Eukaryota</taxon>
        <taxon>Fungi</taxon>
        <taxon>Dikarya</taxon>
        <taxon>Ascomycota</taxon>
        <taxon>Pezizomycotina</taxon>
        <taxon>Dothideomycetes</taxon>
        <taxon>Dothideomycetes incertae sedis</taxon>
        <taxon>Cryomyces</taxon>
    </lineage>
</organism>
<protein>
    <recommendedName>
        <fullName evidence="2">Nbr1 FW domain-containing protein</fullName>
    </recommendedName>
</protein>
<evidence type="ECO:0000313" key="4">
    <source>
        <dbReference type="Proteomes" id="UP001357485"/>
    </source>
</evidence>
<dbReference type="Proteomes" id="UP001357485">
    <property type="component" value="Unassembled WGS sequence"/>
</dbReference>
<feature type="region of interest" description="Disordered" evidence="1">
    <location>
        <begin position="42"/>
        <end position="63"/>
    </location>
</feature>
<feature type="compositionally biased region" description="Basic and acidic residues" evidence="1">
    <location>
        <begin position="1"/>
        <end position="11"/>
    </location>
</feature>
<feature type="non-terminal residue" evidence="3">
    <location>
        <position position="1"/>
    </location>
</feature>
<evidence type="ECO:0000313" key="3">
    <source>
        <dbReference type="EMBL" id="KAK5069027.1"/>
    </source>
</evidence>
<dbReference type="Pfam" id="PF16158">
    <property type="entry name" value="N_BRCA1_IG"/>
    <property type="match status" value="1"/>
</dbReference>
<dbReference type="PANTHER" id="PTHR20930">
    <property type="entry name" value="OVARIAN CARCINOMA ANTIGEN CA125-RELATED"/>
    <property type="match status" value="1"/>
</dbReference>
<dbReference type="Gene3D" id="2.60.40.10">
    <property type="entry name" value="Immunoglobulins"/>
    <property type="match status" value="1"/>
</dbReference>
<dbReference type="InterPro" id="IPR013783">
    <property type="entry name" value="Ig-like_fold"/>
</dbReference>
<dbReference type="PANTHER" id="PTHR20930:SF0">
    <property type="entry name" value="PROTEIN ILRUN"/>
    <property type="match status" value="1"/>
</dbReference>
<gene>
    <name evidence="3" type="ORF">LTR16_009735</name>
</gene>
<proteinExistence type="predicted"/>
<keyword evidence="4" id="KW-1185">Reference proteome</keyword>